<keyword evidence="1" id="KW-0464">Manganese</keyword>
<dbReference type="InterPro" id="IPR017439">
    <property type="entry name" value="Amidohydrolase"/>
</dbReference>
<evidence type="ECO:0000259" key="3">
    <source>
        <dbReference type="Pfam" id="PF07687"/>
    </source>
</evidence>
<accession>A0A1J4MXT0</accession>
<dbReference type="GO" id="GO:0046872">
    <property type="term" value="F:metal ion binding"/>
    <property type="evidence" value="ECO:0007669"/>
    <property type="project" value="UniProtKB-KW"/>
</dbReference>
<feature type="binding site" evidence="1">
    <location>
        <position position="197"/>
    </location>
    <ligand>
        <name>Mn(2+)</name>
        <dbReference type="ChEBI" id="CHEBI:29035"/>
        <label>2</label>
    </ligand>
</feature>
<evidence type="ECO:0000313" key="4">
    <source>
        <dbReference type="EMBL" id="OII77733.1"/>
    </source>
</evidence>
<dbReference type="Gene3D" id="3.30.70.360">
    <property type="match status" value="1"/>
</dbReference>
<feature type="binding site" evidence="1">
    <location>
        <position position="159"/>
    </location>
    <ligand>
        <name>Mn(2+)</name>
        <dbReference type="ChEBI" id="CHEBI:29035"/>
        <label>2</label>
    </ligand>
</feature>
<dbReference type="Pfam" id="PF01546">
    <property type="entry name" value="Peptidase_M20"/>
    <property type="match status" value="1"/>
</dbReference>
<dbReference type="PANTHER" id="PTHR11014:SF63">
    <property type="entry name" value="METALLOPEPTIDASE, PUTATIVE (AFU_ORTHOLOGUE AFUA_6G09600)-RELATED"/>
    <property type="match status" value="1"/>
</dbReference>
<reference evidence="4 5" key="1">
    <citation type="submission" date="2016-10" db="EMBL/GenBank/DDBJ databases">
        <title>Reductive evolution of mitochondrial metabolism and differential evolution of invasion-related proteins in Cryptosporidium.</title>
        <authorList>
            <person name="Liu S."/>
            <person name="Roellig D.M."/>
            <person name="Guo Y."/>
            <person name="Li N."/>
            <person name="Frace M.A."/>
            <person name="Tang K."/>
            <person name="Zhang L."/>
            <person name="Feng Y."/>
            <person name="Xiao L."/>
        </authorList>
    </citation>
    <scope>NUCLEOTIDE SEQUENCE [LARGE SCALE GENOMIC DNA]</scope>
    <source>
        <strain evidence="4">30847</strain>
    </source>
</reference>
<comment type="cofactor">
    <cofactor evidence="1">
        <name>Mn(2+)</name>
        <dbReference type="ChEBI" id="CHEBI:29035"/>
    </cofactor>
    <text evidence="1">The Mn(2+) ion enhances activity.</text>
</comment>
<evidence type="ECO:0000256" key="1">
    <source>
        <dbReference type="PIRSR" id="PIRSR005962-1"/>
    </source>
</evidence>
<name>A0A1J4MXT0_9CRYT</name>
<organism evidence="4 5">
    <name type="scientific">Cryptosporidium andersoni</name>
    <dbReference type="NCBI Taxonomy" id="117008"/>
    <lineage>
        <taxon>Eukaryota</taxon>
        <taxon>Sar</taxon>
        <taxon>Alveolata</taxon>
        <taxon>Apicomplexa</taxon>
        <taxon>Conoidasida</taxon>
        <taxon>Coccidia</taxon>
        <taxon>Eucoccidiorida</taxon>
        <taxon>Eimeriorina</taxon>
        <taxon>Cryptosporidiidae</taxon>
        <taxon>Cryptosporidium</taxon>
    </lineage>
</organism>
<comment type="caution">
    <text evidence="4">The sequence shown here is derived from an EMBL/GenBank/DDBJ whole genome shotgun (WGS) entry which is preliminary data.</text>
</comment>
<keyword evidence="2" id="KW-0732">Signal</keyword>
<evidence type="ECO:0000256" key="2">
    <source>
        <dbReference type="SAM" id="SignalP"/>
    </source>
</evidence>
<keyword evidence="4" id="KW-0378">Hydrolase</keyword>
<dbReference type="InterPro" id="IPR011650">
    <property type="entry name" value="Peptidase_M20_dimer"/>
</dbReference>
<feature type="binding site" evidence="1">
    <location>
        <position position="397"/>
    </location>
    <ligand>
        <name>Mn(2+)</name>
        <dbReference type="ChEBI" id="CHEBI:29035"/>
        <label>1</label>
    </ligand>
</feature>
<dbReference type="Gene3D" id="3.40.630.10">
    <property type="entry name" value="Zn peptidases"/>
    <property type="match status" value="1"/>
</dbReference>
<dbReference type="EMBL" id="LRBS01000031">
    <property type="protein sequence ID" value="OII77733.1"/>
    <property type="molecule type" value="Genomic_DNA"/>
</dbReference>
<sequence length="438" mass="48445">MRYIILYIVLNLITLIGSSYTSSFNETLLEILKFKDEIVTNRRHLHSFPELAFQEFTTSSYIQKYLKSLNIKFAAGFAGTGIVAEIGSGLPCVGLRADIDGLPIQESTDVSYKSQIVGQMHACGHDGHTAMLLGAAKYLKQNEHNIKGTVRLLFQPAEEGFGGAINMTADGALHCNVFKAGDIDDSTGIVESIFGLHLNPFYPSGYILSRPGILLSACISFHIVIKGIGGHASAPAISRDPITAAIAMIQAINMISAKETQLPSLNKEVDVGLISITKINSGTAYNVIPEIAEFGGTIRSYSWDTLNKFEERIKTVVSSLAIAYRCETEYSRTEPPFAPTINDESLFNWANNINDIKIREVEPIFGSEDFGYYSFNTKTLFLYLGQGDFNNTRFGLHHPMFNIDENVLPIGATLHSFFAMERLKYLYSNNDQSKNEEL</sequence>
<keyword evidence="1" id="KW-0479">Metal-binding</keyword>
<proteinExistence type="predicted"/>
<dbReference type="PIRSF" id="PIRSF005962">
    <property type="entry name" value="Pept_M20D_amidohydro"/>
    <property type="match status" value="1"/>
</dbReference>
<dbReference type="GeneID" id="92365734"/>
<feature type="domain" description="Peptidase M20 dimerisation" evidence="3">
    <location>
        <begin position="219"/>
        <end position="323"/>
    </location>
</feature>
<dbReference type="NCBIfam" id="TIGR01891">
    <property type="entry name" value="amidohydrolases"/>
    <property type="match status" value="1"/>
</dbReference>
<dbReference type="Pfam" id="PF07687">
    <property type="entry name" value="M20_dimer"/>
    <property type="match status" value="1"/>
</dbReference>
<dbReference type="Proteomes" id="UP000186804">
    <property type="component" value="Unassembled WGS sequence"/>
</dbReference>
<feature type="binding site" evidence="1">
    <location>
        <position position="123"/>
    </location>
    <ligand>
        <name>Mn(2+)</name>
        <dbReference type="ChEBI" id="CHEBI:29035"/>
        <label>2</label>
    </ligand>
</feature>
<gene>
    <name evidence="4" type="ORF">cand_015490</name>
</gene>
<feature type="signal peptide" evidence="2">
    <location>
        <begin position="1"/>
        <end position="21"/>
    </location>
</feature>
<keyword evidence="5" id="KW-1185">Reference proteome</keyword>
<dbReference type="GO" id="GO:0016787">
    <property type="term" value="F:hydrolase activity"/>
    <property type="evidence" value="ECO:0007669"/>
    <property type="project" value="UniProtKB-KW"/>
</dbReference>
<dbReference type="OrthoDB" id="6119954at2759"/>
<dbReference type="InterPro" id="IPR036264">
    <property type="entry name" value="Bact_exopeptidase_dim_dom"/>
</dbReference>
<dbReference type="RefSeq" id="XP_067069579.1">
    <property type="nucleotide sequence ID" value="XM_067211784.1"/>
</dbReference>
<dbReference type="PANTHER" id="PTHR11014">
    <property type="entry name" value="PEPTIDASE M20 FAMILY MEMBER"/>
    <property type="match status" value="1"/>
</dbReference>
<feature type="binding site" evidence="1">
    <location>
        <position position="125"/>
    </location>
    <ligand>
        <name>Mn(2+)</name>
        <dbReference type="ChEBI" id="CHEBI:29035"/>
        <label>2</label>
    </ligand>
</feature>
<dbReference type="SUPFAM" id="SSF55031">
    <property type="entry name" value="Bacterial exopeptidase dimerisation domain"/>
    <property type="match status" value="1"/>
</dbReference>
<dbReference type="InterPro" id="IPR002933">
    <property type="entry name" value="Peptidase_M20"/>
</dbReference>
<feature type="chain" id="PRO_5012227389" evidence="2">
    <location>
        <begin position="22"/>
        <end position="438"/>
    </location>
</feature>
<dbReference type="VEuPathDB" id="CryptoDB:cand_015490"/>
<protein>
    <submittedName>
        <fullName evidence="4">IAA-amino acid hydrolase</fullName>
    </submittedName>
</protein>
<evidence type="ECO:0000313" key="5">
    <source>
        <dbReference type="Proteomes" id="UP000186804"/>
    </source>
</evidence>
<dbReference type="AlphaFoldDB" id="A0A1J4MXT0"/>
<dbReference type="SUPFAM" id="SSF53187">
    <property type="entry name" value="Zn-dependent exopeptidases"/>
    <property type="match status" value="1"/>
</dbReference>